<dbReference type="PANTHER" id="PTHR11722">
    <property type="entry name" value="60S RIBOSOMAL PROTEIN L13"/>
    <property type="match status" value="1"/>
</dbReference>
<dbReference type="EMBL" id="CDQK01000005">
    <property type="protein sequence ID" value="CEP24121.1"/>
    <property type="molecule type" value="Genomic_DNA"/>
</dbReference>
<dbReference type="GO" id="GO:0022625">
    <property type="term" value="C:cytosolic large ribosomal subunit"/>
    <property type="evidence" value="ECO:0007669"/>
    <property type="project" value="TreeGrafter"/>
</dbReference>
<dbReference type="GO" id="GO:0006412">
    <property type="term" value="P:translation"/>
    <property type="evidence" value="ECO:0007669"/>
    <property type="project" value="InterPro"/>
</dbReference>
<dbReference type="PANTHER" id="PTHR11722:SF0">
    <property type="entry name" value="LARGE RIBOSOMAL SUBUNIT PROTEIN EL13"/>
    <property type="match status" value="1"/>
</dbReference>
<proteinExistence type="inferred from homology"/>
<keyword evidence="3 4" id="KW-0687">Ribonucleoprotein</keyword>
<evidence type="ECO:0000256" key="2">
    <source>
        <dbReference type="ARBA" id="ARBA00022980"/>
    </source>
</evidence>
<organism evidence="5 6">
    <name type="scientific">Cyberlindnera jadinii (strain ATCC 18201 / CBS 1600 / BCRC 20928 / JCM 3617 / NBRC 0987 / NRRL Y-1542)</name>
    <name type="common">Torula yeast</name>
    <name type="synonym">Candida utilis</name>
    <dbReference type="NCBI Taxonomy" id="983966"/>
    <lineage>
        <taxon>Eukaryota</taxon>
        <taxon>Fungi</taxon>
        <taxon>Dikarya</taxon>
        <taxon>Ascomycota</taxon>
        <taxon>Saccharomycotina</taxon>
        <taxon>Saccharomycetes</taxon>
        <taxon>Phaffomycetales</taxon>
        <taxon>Phaffomycetaceae</taxon>
        <taxon>Cyberlindnera</taxon>
    </lineage>
</organism>
<dbReference type="InterPro" id="IPR001380">
    <property type="entry name" value="Ribosomal_eL13"/>
</dbReference>
<dbReference type="Proteomes" id="UP000038830">
    <property type="component" value="Unassembled WGS sequence"/>
</dbReference>
<evidence type="ECO:0000256" key="3">
    <source>
        <dbReference type="ARBA" id="ARBA00023274"/>
    </source>
</evidence>
<dbReference type="FunFam" id="1.20.5.110:FF:000003">
    <property type="entry name" value="60S ribosomal protein L13"/>
    <property type="match status" value="1"/>
</dbReference>
<evidence type="ECO:0000256" key="4">
    <source>
        <dbReference type="RuleBase" id="RU000572"/>
    </source>
</evidence>
<reference evidence="6" key="1">
    <citation type="journal article" date="2015" name="J. Biotechnol.">
        <title>The structure of the Cyberlindnera jadinii genome and its relation to Candida utilis analyzed by the occurrence of single nucleotide polymorphisms.</title>
        <authorList>
            <person name="Rupp O."/>
            <person name="Brinkrolf K."/>
            <person name="Buerth C."/>
            <person name="Kunigo M."/>
            <person name="Schneider J."/>
            <person name="Jaenicke S."/>
            <person name="Goesmann A."/>
            <person name="Puehler A."/>
            <person name="Jaeger K.-E."/>
            <person name="Ernst J.F."/>
        </authorList>
    </citation>
    <scope>NUCLEOTIDE SEQUENCE [LARGE SCALE GENOMIC DNA]</scope>
    <source>
        <strain evidence="6">ATCC 18201 / CBS 1600 / BCRC 20928 / JCM 3617 / NBRC 0987 / NRRL Y-1542</strain>
    </source>
</reference>
<dbReference type="InterPro" id="IPR018256">
    <property type="entry name" value="Ribosomal_eL13_CS"/>
</dbReference>
<dbReference type="PROSITE" id="PS01104">
    <property type="entry name" value="RIBOSOMAL_L13E"/>
    <property type="match status" value="1"/>
</dbReference>
<sequence length="258" mass="29363">MLVCSIEGYFELLLLLGIQLERLTCEVTQSKGTHDKRIYWAPEEDNDVLQTITVDSHHLHAISKNLPLLKNHFRKHWQERVRVHLDQAGKKASRRQARASKAAAIAPRPLDALRPVVRAPTVKYNRKVRAGRGFTLREIKAAGLTPAYARTVGIAVDHRRQNRSTEIFELNVQRLKEYQSKLIVFPRSGKAPEAEQVLSTAATFPVVQPAPESEPRAVEVPEQTAFRTLRLARSDKKYKGIREKRARELAEAEAEKKK</sequence>
<dbReference type="GO" id="GO:0003735">
    <property type="term" value="F:structural constituent of ribosome"/>
    <property type="evidence" value="ECO:0007669"/>
    <property type="project" value="InterPro"/>
</dbReference>
<protein>
    <recommendedName>
        <fullName evidence="4">60S ribosomal protein L13</fullName>
    </recommendedName>
</protein>
<name>A0A0H5C7I5_CYBJN</name>
<keyword evidence="2 4" id="KW-0689">Ribosomal protein</keyword>
<dbReference type="AlphaFoldDB" id="A0A0H5C7I5"/>
<evidence type="ECO:0000313" key="6">
    <source>
        <dbReference type="Proteomes" id="UP000038830"/>
    </source>
</evidence>
<gene>
    <name evidence="5" type="ORF">BN1211_4841</name>
</gene>
<evidence type="ECO:0000313" key="5">
    <source>
        <dbReference type="EMBL" id="CEP24121.1"/>
    </source>
</evidence>
<accession>A0A0H5C7I5</accession>
<dbReference type="Gene3D" id="1.20.5.110">
    <property type="match status" value="1"/>
</dbReference>
<comment type="similarity">
    <text evidence="1 4">Belongs to the eukaryotic ribosomal protein eL13 family.</text>
</comment>
<dbReference type="Pfam" id="PF01294">
    <property type="entry name" value="Ribosomal_L13e"/>
    <property type="match status" value="1"/>
</dbReference>
<dbReference type="GO" id="GO:0003723">
    <property type="term" value="F:RNA binding"/>
    <property type="evidence" value="ECO:0007669"/>
    <property type="project" value="TreeGrafter"/>
</dbReference>
<dbReference type="HAMAP" id="MF_00499">
    <property type="entry name" value="Ribosomal_eL13"/>
    <property type="match status" value="1"/>
</dbReference>
<evidence type="ECO:0000256" key="1">
    <source>
        <dbReference type="ARBA" id="ARBA00005640"/>
    </source>
</evidence>